<name>A0A0A9D0Q5_ARUDO</name>
<evidence type="ECO:0000313" key="1">
    <source>
        <dbReference type="EMBL" id="JAD80258.1"/>
    </source>
</evidence>
<reference evidence="1" key="2">
    <citation type="journal article" date="2015" name="Data Brief">
        <title>Shoot transcriptome of the giant reed, Arundo donax.</title>
        <authorList>
            <person name="Barrero R.A."/>
            <person name="Guerrero F.D."/>
            <person name="Moolhuijzen P."/>
            <person name="Goolsby J.A."/>
            <person name="Tidwell J."/>
            <person name="Bellgard S.E."/>
            <person name="Bellgard M.I."/>
        </authorList>
    </citation>
    <scope>NUCLEOTIDE SEQUENCE</scope>
    <source>
        <tissue evidence="1">Shoot tissue taken approximately 20 cm above the soil surface</tissue>
    </source>
</reference>
<dbReference type="EMBL" id="GBRH01217637">
    <property type="protein sequence ID" value="JAD80258.1"/>
    <property type="molecule type" value="Transcribed_RNA"/>
</dbReference>
<accession>A0A0A9D0Q5</accession>
<reference evidence="1" key="1">
    <citation type="submission" date="2014-09" db="EMBL/GenBank/DDBJ databases">
        <authorList>
            <person name="Magalhaes I.L.F."/>
            <person name="Oliveira U."/>
            <person name="Santos F.R."/>
            <person name="Vidigal T.H.D.A."/>
            <person name="Brescovit A.D."/>
            <person name="Santos A.J."/>
        </authorList>
    </citation>
    <scope>NUCLEOTIDE SEQUENCE</scope>
    <source>
        <tissue evidence="1">Shoot tissue taken approximately 20 cm above the soil surface</tissue>
    </source>
</reference>
<proteinExistence type="predicted"/>
<organism evidence="1">
    <name type="scientific">Arundo donax</name>
    <name type="common">Giant reed</name>
    <name type="synonym">Donax arundinaceus</name>
    <dbReference type="NCBI Taxonomy" id="35708"/>
    <lineage>
        <taxon>Eukaryota</taxon>
        <taxon>Viridiplantae</taxon>
        <taxon>Streptophyta</taxon>
        <taxon>Embryophyta</taxon>
        <taxon>Tracheophyta</taxon>
        <taxon>Spermatophyta</taxon>
        <taxon>Magnoliopsida</taxon>
        <taxon>Liliopsida</taxon>
        <taxon>Poales</taxon>
        <taxon>Poaceae</taxon>
        <taxon>PACMAD clade</taxon>
        <taxon>Arundinoideae</taxon>
        <taxon>Arundineae</taxon>
        <taxon>Arundo</taxon>
    </lineage>
</organism>
<protein>
    <submittedName>
        <fullName evidence="1">MEE51</fullName>
    </submittedName>
</protein>
<dbReference type="AlphaFoldDB" id="A0A0A9D0Q5"/>
<sequence>MGPGLTYRFLRAHSSRIDANFLKGAPSSSTIAFLITGLNLPDCREQCQKFFILSKEIKRCSTYYIQKI</sequence>